<dbReference type="SUPFAM" id="SSF57756">
    <property type="entry name" value="Retrovirus zinc finger-like domains"/>
    <property type="match status" value="1"/>
</dbReference>
<dbReference type="AlphaFoldDB" id="A0AAW2K829"/>
<dbReference type="InterPro" id="IPR001878">
    <property type="entry name" value="Znf_CCHC"/>
</dbReference>
<evidence type="ECO:0000259" key="2">
    <source>
        <dbReference type="PROSITE" id="PS50158"/>
    </source>
</evidence>
<evidence type="ECO:0000313" key="3">
    <source>
        <dbReference type="EMBL" id="KAL0302850.1"/>
    </source>
</evidence>
<dbReference type="EMBL" id="JACGWJ010000029">
    <property type="protein sequence ID" value="KAL0302850.1"/>
    <property type="molecule type" value="Genomic_DNA"/>
</dbReference>
<accession>A0AAW2K829</accession>
<sequence length="128" mass="14796">MLKSPVNEISKRRRILKRLQKQENFYFIAFVAFISRDGPLDLFSNVCMHCQGKGHWKRECPQLLSNSDMFVIEVNMITNSTSWVLDTGCRAHICNNLKVLDRNRRLSKDEMILRLGHGKAVAVEVVGY</sequence>
<dbReference type="InterPro" id="IPR036875">
    <property type="entry name" value="Znf_CCHC_sf"/>
</dbReference>
<reference evidence="3" key="1">
    <citation type="submission" date="2020-06" db="EMBL/GenBank/DDBJ databases">
        <authorList>
            <person name="Li T."/>
            <person name="Hu X."/>
            <person name="Zhang T."/>
            <person name="Song X."/>
            <person name="Zhang H."/>
            <person name="Dai N."/>
            <person name="Sheng W."/>
            <person name="Hou X."/>
            <person name="Wei L."/>
        </authorList>
    </citation>
    <scope>NUCLEOTIDE SEQUENCE</scope>
    <source>
        <strain evidence="3">G02</strain>
        <tissue evidence="3">Leaf</tissue>
    </source>
</reference>
<keyword evidence="1" id="KW-0479">Metal-binding</keyword>
<keyword evidence="1" id="KW-0862">Zinc</keyword>
<protein>
    <recommendedName>
        <fullName evidence="2">CCHC-type domain-containing protein</fullName>
    </recommendedName>
</protein>
<evidence type="ECO:0000256" key="1">
    <source>
        <dbReference type="PROSITE-ProRule" id="PRU00047"/>
    </source>
</evidence>
<name>A0AAW2K829_SESRA</name>
<gene>
    <name evidence="3" type="ORF">Sradi_6153100</name>
</gene>
<feature type="domain" description="CCHC-type" evidence="2">
    <location>
        <begin position="47"/>
        <end position="62"/>
    </location>
</feature>
<dbReference type="Gene3D" id="4.10.60.10">
    <property type="entry name" value="Zinc finger, CCHC-type"/>
    <property type="match status" value="1"/>
</dbReference>
<dbReference type="GO" id="GO:0008270">
    <property type="term" value="F:zinc ion binding"/>
    <property type="evidence" value="ECO:0007669"/>
    <property type="project" value="UniProtKB-KW"/>
</dbReference>
<dbReference type="Pfam" id="PF00098">
    <property type="entry name" value="zf-CCHC"/>
    <property type="match status" value="1"/>
</dbReference>
<keyword evidence="1" id="KW-0863">Zinc-finger</keyword>
<dbReference type="GO" id="GO:0003676">
    <property type="term" value="F:nucleic acid binding"/>
    <property type="evidence" value="ECO:0007669"/>
    <property type="project" value="InterPro"/>
</dbReference>
<comment type="caution">
    <text evidence="3">The sequence shown here is derived from an EMBL/GenBank/DDBJ whole genome shotgun (WGS) entry which is preliminary data.</text>
</comment>
<dbReference type="PROSITE" id="PS50158">
    <property type="entry name" value="ZF_CCHC"/>
    <property type="match status" value="1"/>
</dbReference>
<proteinExistence type="predicted"/>
<organism evidence="3">
    <name type="scientific">Sesamum radiatum</name>
    <name type="common">Black benniseed</name>
    <dbReference type="NCBI Taxonomy" id="300843"/>
    <lineage>
        <taxon>Eukaryota</taxon>
        <taxon>Viridiplantae</taxon>
        <taxon>Streptophyta</taxon>
        <taxon>Embryophyta</taxon>
        <taxon>Tracheophyta</taxon>
        <taxon>Spermatophyta</taxon>
        <taxon>Magnoliopsida</taxon>
        <taxon>eudicotyledons</taxon>
        <taxon>Gunneridae</taxon>
        <taxon>Pentapetalae</taxon>
        <taxon>asterids</taxon>
        <taxon>lamiids</taxon>
        <taxon>Lamiales</taxon>
        <taxon>Pedaliaceae</taxon>
        <taxon>Sesamum</taxon>
    </lineage>
</organism>
<reference evidence="3" key="2">
    <citation type="journal article" date="2024" name="Plant">
        <title>Genomic evolution and insights into agronomic trait innovations of Sesamum species.</title>
        <authorList>
            <person name="Miao H."/>
            <person name="Wang L."/>
            <person name="Qu L."/>
            <person name="Liu H."/>
            <person name="Sun Y."/>
            <person name="Le M."/>
            <person name="Wang Q."/>
            <person name="Wei S."/>
            <person name="Zheng Y."/>
            <person name="Lin W."/>
            <person name="Duan Y."/>
            <person name="Cao H."/>
            <person name="Xiong S."/>
            <person name="Wang X."/>
            <person name="Wei L."/>
            <person name="Li C."/>
            <person name="Ma Q."/>
            <person name="Ju M."/>
            <person name="Zhao R."/>
            <person name="Li G."/>
            <person name="Mu C."/>
            <person name="Tian Q."/>
            <person name="Mei H."/>
            <person name="Zhang T."/>
            <person name="Gao T."/>
            <person name="Zhang H."/>
        </authorList>
    </citation>
    <scope>NUCLEOTIDE SEQUENCE</scope>
    <source>
        <strain evidence="3">G02</strain>
    </source>
</reference>